<evidence type="ECO:0000313" key="2">
    <source>
        <dbReference type="EMBL" id="ORW80788.1"/>
    </source>
</evidence>
<feature type="region of interest" description="Disordered" evidence="1">
    <location>
        <begin position="1"/>
        <end position="52"/>
    </location>
</feature>
<evidence type="ECO:0000313" key="3">
    <source>
        <dbReference type="Proteomes" id="UP000193087"/>
    </source>
</evidence>
<dbReference type="Proteomes" id="UP000193087">
    <property type="component" value="Unassembled WGS sequence"/>
</dbReference>
<evidence type="ECO:0000256" key="1">
    <source>
        <dbReference type="SAM" id="MobiDB-lite"/>
    </source>
</evidence>
<keyword evidence="3" id="KW-1185">Reference proteome</keyword>
<proteinExistence type="predicted"/>
<comment type="caution">
    <text evidence="2">The sequence shown here is derived from an EMBL/GenBank/DDBJ whole genome shotgun (WGS) entry which is preliminary data.</text>
</comment>
<protein>
    <submittedName>
        <fullName evidence="2">Uncharacterized protein</fullName>
    </submittedName>
</protein>
<name>A0A1X2CY64_9MYCO</name>
<organism evidence="2 3">
    <name type="scientific">Mycobacterium riyadhense</name>
    <dbReference type="NCBI Taxonomy" id="486698"/>
    <lineage>
        <taxon>Bacteria</taxon>
        <taxon>Bacillati</taxon>
        <taxon>Actinomycetota</taxon>
        <taxon>Actinomycetes</taxon>
        <taxon>Mycobacteriales</taxon>
        <taxon>Mycobacteriaceae</taxon>
        <taxon>Mycobacterium</taxon>
    </lineage>
</organism>
<dbReference type="EMBL" id="LQPQ01000064">
    <property type="protein sequence ID" value="ORW80788.1"/>
    <property type="molecule type" value="Genomic_DNA"/>
</dbReference>
<dbReference type="AlphaFoldDB" id="A0A1X2CY64"/>
<sequence>MFERPLIGNGADGTAPGQAGVPGGILYGNGGNGAAGVNATDRSRRHRAHRRVTARVAVAADAPRY</sequence>
<accession>A0A1X2CY64</accession>
<reference evidence="2 3" key="1">
    <citation type="submission" date="2016-01" db="EMBL/GenBank/DDBJ databases">
        <title>The new phylogeny of the genus Mycobacterium.</title>
        <authorList>
            <person name="Tarcisio F."/>
            <person name="Conor M."/>
            <person name="Antonella G."/>
            <person name="Elisabetta G."/>
            <person name="Giulia F.S."/>
            <person name="Sara T."/>
            <person name="Anna F."/>
            <person name="Clotilde B."/>
            <person name="Roberto B."/>
            <person name="Veronica D.S."/>
            <person name="Fabio R."/>
            <person name="Monica P."/>
            <person name="Olivier J."/>
            <person name="Enrico T."/>
            <person name="Nicola S."/>
        </authorList>
    </citation>
    <scope>NUCLEOTIDE SEQUENCE [LARGE SCALE GENOMIC DNA]</scope>
    <source>
        <strain evidence="2 3">DSM 45176</strain>
    </source>
</reference>
<feature type="compositionally biased region" description="Gly residues" evidence="1">
    <location>
        <begin position="20"/>
        <end position="34"/>
    </location>
</feature>
<gene>
    <name evidence="2" type="ORF">AWC22_17685</name>
</gene>
<feature type="compositionally biased region" description="Basic residues" evidence="1">
    <location>
        <begin position="43"/>
        <end position="52"/>
    </location>
</feature>